<dbReference type="InterPro" id="IPR016161">
    <property type="entry name" value="Ald_DH/histidinol_DH"/>
</dbReference>
<accession>A0A7Y8GBI7</accession>
<comment type="caution">
    <text evidence="6">The sequence shown here is derived from an EMBL/GenBank/DDBJ whole genome shotgun (WGS) entry which is preliminary data.</text>
</comment>
<dbReference type="GO" id="GO:0016620">
    <property type="term" value="F:oxidoreductase activity, acting on the aldehyde or oxo group of donors, NAD or NADP as acceptor"/>
    <property type="evidence" value="ECO:0007669"/>
    <property type="project" value="InterPro"/>
</dbReference>
<feature type="domain" description="Aldehyde dehydrogenase" evidence="5">
    <location>
        <begin position="33"/>
        <end position="497"/>
    </location>
</feature>
<dbReference type="Gene3D" id="3.40.309.10">
    <property type="entry name" value="Aldehyde Dehydrogenase, Chain A, domain 2"/>
    <property type="match status" value="1"/>
</dbReference>
<dbReference type="PANTHER" id="PTHR11699">
    <property type="entry name" value="ALDEHYDE DEHYDROGENASE-RELATED"/>
    <property type="match status" value="1"/>
</dbReference>
<sequence>MDNPIKNTACDSISVEALTFIQSEKGHFINGDWIHAGSRLDIVDPSTETVLGRLYEADQSIVADAVLAARQAFDGDTHWRRIGPHERERLLHKLADAIEADGEVLADLIAAELGLPKQAALNFEVAKTVQTFRYYAGFPTKIAGQTLDLGPEMGDGEFFSYTTHEPVGVVGAIIPWNAPLLVGAWKIAPALAAGCTIVVKPAEDVSVVLLRLAKLVKDVGIPDGVFNVVTGRGSVTGQALLDSHGVDKFAFTGSTAVGKHIYRAAADRIVRISLELGGKNPAIVFEDADVDAIAPALCMAAFANSGQICVSGSKVIAHKAIAGKLAGAMAKFCESLKVGSPFSQETMIGPVCSKAQFDKVSSFIDEAKQSGRLLSGGKLDYPKGYFIQPTIVCDLPADSRLLHEEIFGPVITLETWDNEENLLATINNSKFGLCASLWGNHHGRLQYMAKRIRTGTVFINTPAFPPVSMPTGGFRESGVGRDLGTKGLEGFLEVKSVIARIK</sequence>
<dbReference type="InterPro" id="IPR015590">
    <property type="entry name" value="Aldehyde_DH_dom"/>
</dbReference>
<proteinExistence type="inferred from homology"/>
<dbReference type="InterPro" id="IPR029510">
    <property type="entry name" value="Ald_DH_CS_GLU"/>
</dbReference>
<feature type="active site" evidence="3">
    <location>
        <position position="275"/>
    </location>
</feature>
<dbReference type="FunFam" id="3.40.605.10:FF:000007">
    <property type="entry name" value="NAD/NADP-dependent betaine aldehyde dehydrogenase"/>
    <property type="match status" value="1"/>
</dbReference>
<gene>
    <name evidence="6" type="ORF">HX810_05385</name>
</gene>
<evidence type="ECO:0000313" key="6">
    <source>
        <dbReference type="EMBL" id="NWF07107.1"/>
    </source>
</evidence>
<dbReference type="AlphaFoldDB" id="A0A7Y8GBI7"/>
<keyword evidence="2 4" id="KW-0560">Oxidoreductase</keyword>
<dbReference type="Proteomes" id="UP000561369">
    <property type="component" value="Unassembled WGS sequence"/>
</dbReference>
<evidence type="ECO:0000313" key="7">
    <source>
        <dbReference type="Proteomes" id="UP000561369"/>
    </source>
</evidence>
<dbReference type="InterPro" id="IPR016163">
    <property type="entry name" value="Ald_DH_C"/>
</dbReference>
<dbReference type="RefSeq" id="WP_177023737.1">
    <property type="nucleotide sequence ID" value="NZ_JACAQV010000006.1"/>
</dbReference>
<dbReference type="SUPFAM" id="SSF53720">
    <property type="entry name" value="ALDH-like"/>
    <property type="match status" value="1"/>
</dbReference>
<reference evidence="6 7" key="1">
    <citation type="submission" date="2020-04" db="EMBL/GenBank/DDBJ databases">
        <title>Molecular characterization of pseudomonads from Agaricus bisporus reveal novel blotch 2 pathogens in Western Europe.</title>
        <authorList>
            <person name="Taparia T."/>
            <person name="Krijger M."/>
            <person name="Haynes E."/>
            <person name="Elpinstone J.G."/>
            <person name="Noble R."/>
            <person name="Van Der Wolf J."/>
        </authorList>
    </citation>
    <scope>NUCLEOTIDE SEQUENCE [LARGE SCALE GENOMIC DNA]</scope>
    <source>
        <strain evidence="6 7">IPO3765</strain>
    </source>
</reference>
<evidence type="ECO:0000256" key="1">
    <source>
        <dbReference type="ARBA" id="ARBA00009986"/>
    </source>
</evidence>
<evidence type="ECO:0000256" key="4">
    <source>
        <dbReference type="RuleBase" id="RU003345"/>
    </source>
</evidence>
<dbReference type="InterPro" id="IPR016162">
    <property type="entry name" value="Ald_DH_N"/>
</dbReference>
<dbReference type="EMBL" id="JACAQV010000006">
    <property type="protein sequence ID" value="NWF07107.1"/>
    <property type="molecule type" value="Genomic_DNA"/>
</dbReference>
<protein>
    <submittedName>
        <fullName evidence="6">Aldehyde dehydrogenase</fullName>
    </submittedName>
</protein>
<organism evidence="6 7">
    <name type="scientific">Pseudomonas salomonii</name>
    <dbReference type="NCBI Taxonomy" id="191391"/>
    <lineage>
        <taxon>Bacteria</taxon>
        <taxon>Pseudomonadati</taxon>
        <taxon>Pseudomonadota</taxon>
        <taxon>Gammaproteobacteria</taxon>
        <taxon>Pseudomonadales</taxon>
        <taxon>Pseudomonadaceae</taxon>
        <taxon>Pseudomonas</taxon>
    </lineage>
</organism>
<dbReference type="PROSITE" id="PS00687">
    <property type="entry name" value="ALDEHYDE_DEHYDR_GLU"/>
    <property type="match status" value="1"/>
</dbReference>
<evidence type="ECO:0000256" key="2">
    <source>
        <dbReference type="ARBA" id="ARBA00023002"/>
    </source>
</evidence>
<evidence type="ECO:0000256" key="3">
    <source>
        <dbReference type="PROSITE-ProRule" id="PRU10007"/>
    </source>
</evidence>
<comment type="similarity">
    <text evidence="1 4">Belongs to the aldehyde dehydrogenase family.</text>
</comment>
<dbReference type="Gene3D" id="3.40.605.10">
    <property type="entry name" value="Aldehyde Dehydrogenase, Chain A, domain 1"/>
    <property type="match status" value="1"/>
</dbReference>
<dbReference type="Pfam" id="PF00171">
    <property type="entry name" value="Aldedh"/>
    <property type="match status" value="1"/>
</dbReference>
<name>A0A7Y8GBI7_9PSED</name>
<evidence type="ECO:0000259" key="5">
    <source>
        <dbReference type="Pfam" id="PF00171"/>
    </source>
</evidence>